<dbReference type="Proteomes" id="UP000821853">
    <property type="component" value="Unassembled WGS sequence"/>
</dbReference>
<dbReference type="InterPro" id="IPR005135">
    <property type="entry name" value="Endo/exonuclease/phosphatase"/>
</dbReference>
<proteinExistence type="predicted"/>
<dbReference type="OMA" id="ASESIWC"/>
<organism evidence="2 3">
    <name type="scientific">Haemaphysalis longicornis</name>
    <name type="common">Bush tick</name>
    <dbReference type="NCBI Taxonomy" id="44386"/>
    <lineage>
        <taxon>Eukaryota</taxon>
        <taxon>Metazoa</taxon>
        <taxon>Ecdysozoa</taxon>
        <taxon>Arthropoda</taxon>
        <taxon>Chelicerata</taxon>
        <taxon>Arachnida</taxon>
        <taxon>Acari</taxon>
        <taxon>Parasitiformes</taxon>
        <taxon>Ixodida</taxon>
        <taxon>Ixodoidea</taxon>
        <taxon>Ixodidae</taxon>
        <taxon>Haemaphysalinae</taxon>
        <taxon>Haemaphysalis</taxon>
    </lineage>
</organism>
<dbReference type="OrthoDB" id="6494786at2759"/>
<keyword evidence="3" id="KW-1185">Reference proteome</keyword>
<dbReference type="EMBL" id="JABSTR010000009">
    <property type="protein sequence ID" value="KAH9379092.1"/>
    <property type="molecule type" value="Genomic_DNA"/>
</dbReference>
<dbReference type="InterPro" id="IPR036691">
    <property type="entry name" value="Endo/exonu/phosph_ase_sf"/>
</dbReference>
<comment type="caution">
    <text evidence="2">The sequence shown here is derived from an EMBL/GenBank/DDBJ whole genome shotgun (WGS) entry which is preliminary data.</text>
</comment>
<evidence type="ECO:0000313" key="3">
    <source>
        <dbReference type="Proteomes" id="UP000821853"/>
    </source>
</evidence>
<dbReference type="Gene3D" id="3.60.10.10">
    <property type="entry name" value="Endonuclease/exonuclease/phosphatase"/>
    <property type="match status" value="1"/>
</dbReference>
<sequence>MPLHCADKASESIWCRILFFNGNSQVVGAFYRPPGSNSIEPLLGLSRSLTAVSAETILLGGDFTLPEITWRDHRPVENYRSGINGVLCEIVRTFDFFQFVDFPTRSSRSGGSILDLLFSNHKDLLTLVISTPGISDHDVVVGAVVCQSIVLSKARQIKVFSYDKGNYDSINNELSSFLPYFLDRSNDLNIEQL</sequence>
<dbReference type="VEuPathDB" id="VectorBase:HLOH_062212"/>
<reference evidence="2 3" key="1">
    <citation type="journal article" date="2020" name="Cell">
        <title>Large-Scale Comparative Analyses of Tick Genomes Elucidate Their Genetic Diversity and Vector Capacities.</title>
        <authorList>
            <consortium name="Tick Genome and Microbiome Consortium (TIGMIC)"/>
            <person name="Jia N."/>
            <person name="Wang J."/>
            <person name="Shi W."/>
            <person name="Du L."/>
            <person name="Sun Y."/>
            <person name="Zhan W."/>
            <person name="Jiang J.F."/>
            <person name="Wang Q."/>
            <person name="Zhang B."/>
            <person name="Ji P."/>
            <person name="Bell-Sakyi L."/>
            <person name="Cui X.M."/>
            <person name="Yuan T.T."/>
            <person name="Jiang B.G."/>
            <person name="Yang W.F."/>
            <person name="Lam T.T."/>
            <person name="Chang Q.C."/>
            <person name="Ding S.J."/>
            <person name="Wang X.J."/>
            <person name="Zhu J.G."/>
            <person name="Ruan X.D."/>
            <person name="Zhao L."/>
            <person name="Wei J.T."/>
            <person name="Ye R.Z."/>
            <person name="Que T.C."/>
            <person name="Du C.H."/>
            <person name="Zhou Y.H."/>
            <person name="Cheng J.X."/>
            <person name="Dai P.F."/>
            <person name="Guo W.B."/>
            <person name="Han X.H."/>
            <person name="Huang E.J."/>
            <person name="Li L.F."/>
            <person name="Wei W."/>
            <person name="Gao Y.C."/>
            <person name="Liu J.Z."/>
            <person name="Shao H.Z."/>
            <person name="Wang X."/>
            <person name="Wang C.C."/>
            <person name="Yang T.C."/>
            <person name="Huo Q.B."/>
            <person name="Li W."/>
            <person name="Chen H.Y."/>
            <person name="Chen S.E."/>
            <person name="Zhou L.G."/>
            <person name="Ni X.B."/>
            <person name="Tian J.H."/>
            <person name="Sheng Y."/>
            <person name="Liu T."/>
            <person name="Pan Y.S."/>
            <person name="Xia L.Y."/>
            <person name="Li J."/>
            <person name="Zhao F."/>
            <person name="Cao W.C."/>
        </authorList>
    </citation>
    <scope>NUCLEOTIDE SEQUENCE [LARGE SCALE GENOMIC DNA]</scope>
    <source>
        <strain evidence="2">HaeL-2018</strain>
    </source>
</reference>
<dbReference type="GO" id="GO:0003824">
    <property type="term" value="F:catalytic activity"/>
    <property type="evidence" value="ECO:0007669"/>
    <property type="project" value="InterPro"/>
</dbReference>
<dbReference type="AlphaFoldDB" id="A0A9J6GXM2"/>
<evidence type="ECO:0000313" key="2">
    <source>
        <dbReference type="EMBL" id="KAH9379092.1"/>
    </source>
</evidence>
<gene>
    <name evidence="2" type="ORF">HPB48_014424</name>
</gene>
<feature type="domain" description="Endonuclease/exonuclease/phosphatase" evidence="1">
    <location>
        <begin position="29"/>
        <end position="140"/>
    </location>
</feature>
<evidence type="ECO:0000259" key="1">
    <source>
        <dbReference type="Pfam" id="PF14529"/>
    </source>
</evidence>
<dbReference type="Pfam" id="PF14529">
    <property type="entry name" value="Exo_endo_phos_2"/>
    <property type="match status" value="1"/>
</dbReference>
<name>A0A9J6GXM2_HAELO</name>
<accession>A0A9J6GXM2</accession>
<dbReference type="SUPFAM" id="SSF56219">
    <property type="entry name" value="DNase I-like"/>
    <property type="match status" value="1"/>
</dbReference>
<protein>
    <recommendedName>
        <fullName evidence="1">Endonuclease/exonuclease/phosphatase domain-containing protein</fullName>
    </recommendedName>
</protein>
<dbReference type="PANTHER" id="PTHR33395:SF22">
    <property type="entry name" value="REVERSE TRANSCRIPTASE DOMAIN-CONTAINING PROTEIN"/>
    <property type="match status" value="1"/>
</dbReference>
<dbReference type="PANTHER" id="PTHR33395">
    <property type="entry name" value="TRANSCRIPTASE, PUTATIVE-RELATED-RELATED"/>
    <property type="match status" value="1"/>
</dbReference>